<dbReference type="Pfam" id="PF13699">
    <property type="entry name" value="eCIS_core"/>
    <property type="match status" value="1"/>
</dbReference>
<gene>
    <name evidence="3" type="ORF">HUN01_13175</name>
</gene>
<feature type="region of interest" description="Disordered" evidence="1">
    <location>
        <begin position="1"/>
        <end position="33"/>
    </location>
</feature>
<evidence type="ECO:0000259" key="2">
    <source>
        <dbReference type="Pfam" id="PF13699"/>
    </source>
</evidence>
<feature type="compositionally biased region" description="Polar residues" evidence="1">
    <location>
        <begin position="21"/>
        <end position="33"/>
    </location>
</feature>
<sequence>MSNVQRQAALHPGNLGREKANTSTFLNPSLASPSIPTLANPIRGFGLQRVIEASPDLQEAHSVDGQLVEPEAIKQSPLSHDISRMSLRPQKALNKGVVNRSENSVIQGSGIKNASYGVDVVSPSGGQNLPEPVLAKMQTAFSTDLSDVKVHTDGQAEKLGSQAFASGNNLHFAQGKYDPQSQSGQALIGHELTHVVQQRQGRVNIPQLAGEGNSIVVQDQALEAEADMLGNQAAASSEVDSKQSIQAKKIDGTVSNAVQQKPIVQNALPVIGAITAWGGTLATESAAAAATVTAATIQGLQAAAQVGGALAPGQSGVQSVQLDNGYMSPVDKQKLQLITQYRLINAYVSHWKRQHPDVPLAPPAQGTAPTPAPTPATPTPTPATPAPTPTTPAPAAPDSPNQSGGTLDLAILEAVKAEVQLQVETLLNTNQKTLNSIEYIWSDSGDHTADSIGTVGAVEFSNLRGTFIKETLQLSSDAAQIPNLDPPSRGQEMDVRQFRGGSMRRGSSMSIGYGDSLSINLTGSGPTIDHAGNYGHGEHTYSTDWNWDGNTTQGDFPLYIQPDGKPTFASTRWRGEPDDNSYF</sequence>
<feature type="compositionally biased region" description="Pro residues" evidence="1">
    <location>
        <begin position="370"/>
        <end position="397"/>
    </location>
</feature>
<dbReference type="AlphaFoldDB" id="A0A7D7QJ74"/>
<evidence type="ECO:0000313" key="3">
    <source>
        <dbReference type="EMBL" id="QMS88501.1"/>
    </source>
</evidence>
<feature type="region of interest" description="Disordered" evidence="1">
    <location>
        <begin position="356"/>
        <end position="405"/>
    </location>
</feature>
<reference evidence="4" key="1">
    <citation type="submission" date="2020-06" db="EMBL/GenBank/DDBJ databases">
        <title>Nostoc edaphicum CCNP1411 genome.</title>
        <authorList>
            <person name="Fidor A."/>
            <person name="Grabski M."/>
            <person name="Gawor J."/>
            <person name="Gromadka R."/>
            <person name="Wegrzyn G."/>
            <person name="Mazur-Marzec H."/>
        </authorList>
    </citation>
    <scope>NUCLEOTIDE SEQUENCE [LARGE SCALE GENOMIC DNA]</scope>
    <source>
        <strain evidence="4">CCNP1411</strain>
    </source>
</reference>
<accession>A0A7D7QJ74</accession>
<dbReference type="InterPro" id="IPR025295">
    <property type="entry name" value="eCIS_core_dom"/>
</dbReference>
<feature type="domain" description="eCIS core" evidence="2">
    <location>
        <begin position="129"/>
        <end position="201"/>
    </location>
</feature>
<name>A0A7D7QJ74_9NOSO</name>
<proteinExistence type="predicted"/>
<keyword evidence="4" id="KW-1185">Reference proteome</keyword>
<dbReference type="RefSeq" id="WP_181931654.1">
    <property type="nucleotide sequence ID" value="NZ_CP054698.1"/>
</dbReference>
<evidence type="ECO:0000313" key="4">
    <source>
        <dbReference type="Proteomes" id="UP000514713"/>
    </source>
</evidence>
<dbReference type="KEGG" id="ned:HUN01_13175"/>
<protein>
    <submittedName>
        <fullName evidence="3">DUF4157 domain-containing protein</fullName>
    </submittedName>
</protein>
<dbReference type="EMBL" id="CP054698">
    <property type="protein sequence ID" value="QMS88501.1"/>
    <property type="molecule type" value="Genomic_DNA"/>
</dbReference>
<evidence type="ECO:0000256" key="1">
    <source>
        <dbReference type="SAM" id="MobiDB-lite"/>
    </source>
</evidence>
<dbReference type="Proteomes" id="UP000514713">
    <property type="component" value="Chromosome"/>
</dbReference>
<organism evidence="3 4">
    <name type="scientific">Nostoc edaphicum CCNP1411</name>
    <dbReference type="NCBI Taxonomy" id="1472755"/>
    <lineage>
        <taxon>Bacteria</taxon>
        <taxon>Bacillati</taxon>
        <taxon>Cyanobacteriota</taxon>
        <taxon>Cyanophyceae</taxon>
        <taxon>Nostocales</taxon>
        <taxon>Nostocaceae</taxon>
        <taxon>Nostoc</taxon>
    </lineage>
</organism>